<organism evidence="2 3">
    <name type="scientific">Lutispora saccharofermentans</name>
    <dbReference type="NCBI Taxonomy" id="3024236"/>
    <lineage>
        <taxon>Bacteria</taxon>
        <taxon>Bacillati</taxon>
        <taxon>Bacillota</taxon>
        <taxon>Clostridia</taxon>
        <taxon>Lutisporales</taxon>
        <taxon>Lutisporaceae</taxon>
        <taxon>Lutispora</taxon>
    </lineage>
</organism>
<dbReference type="Proteomes" id="UP001651880">
    <property type="component" value="Unassembled WGS sequence"/>
</dbReference>
<evidence type="ECO:0000259" key="1">
    <source>
        <dbReference type="Pfam" id="PF00462"/>
    </source>
</evidence>
<dbReference type="CDD" id="cd02976">
    <property type="entry name" value="NrdH"/>
    <property type="match status" value="1"/>
</dbReference>
<dbReference type="EMBL" id="JAJEKE010000006">
    <property type="protein sequence ID" value="MCQ1529669.1"/>
    <property type="molecule type" value="Genomic_DNA"/>
</dbReference>
<dbReference type="RefSeq" id="WP_255227181.1">
    <property type="nucleotide sequence ID" value="NZ_JAJEKE010000006.1"/>
</dbReference>
<dbReference type="InterPro" id="IPR002109">
    <property type="entry name" value="Glutaredoxin"/>
</dbReference>
<dbReference type="SUPFAM" id="SSF52833">
    <property type="entry name" value="Thioredoxin-like"/>
    <property type="match status" value="1"/>
</dbReference>
<evidence type="ECO:0000313" key="2">
    <source>
        <dbReference type="EMBL" id="MCQ1529669.1"/>
    </source>
</evidence>
<keyword evidence="3" id="KW-1185">Reference proteome</keyword>
<proteinExistence type="predicted"/>
<dbReference type="InterPro" id="IPR011911">
    <property type="entry name" value="GlrX_YruB"/>
</dbReference>
<sequence length="77" mass="8729">MSVIVYSTPSCPWCHKVKDYLEFKEIRFKDINVAVDRPGAMEMIRKSGQSGVPVIDIDGNIVIGFDQSKIDMLLRRA</sequence>
<protein>
    <submittedName>
        <fullName evidence="2">Glutathione S-transferase N-terminal domain-containing protein</fullName>
    </submittedName>
</protein>
<dbReference type="NCBIfam" id="TIGR02196">
    <property type="entry name" value="GlrX_YruB"/>
    <property type="match status" value="1"/>
</dbReference>
<reference evidence="2 3" key="1">
    <citation type="submission" date="2021-10" db="EMBL/GenBank/DDBJ databases">
        <title>Lutispora strain m25 sp. nov., a thermophilic, non-spore-forming bacterium isolated from a lab-scale methanogenic bioreactor digesting anaerobic sludge.</title>
        <authorList>
            <person name="El Houari A."/>
            <person name="Mcdonald J."/>
        </authorList>
    </citation>
    <scope>NUCLEOTIDE SEQUENCE [LARGE SCALE GENOMIC DNA]</scope>
    <source>
        <strain evidence="3">m25</strain>
    </source>
</reference>
<feature type="domain" description="Glutaredoxin" evidence="1">
    <location>
        <begin position="3"/>
        <end position="62"/>
    </location>
</feature>
<dbReference type="PROSITE" id="PS51354">
    <property type="entry name" value="GLUTAREDOXIN_2"/>
    <property type="match status" value="1"/>
</dbReference>
<gene>
    <name evidence="2" type="ORF">LJD61_08890</name>
</gene>
<dbReference type="PANTHER" id="PTHR34386">
    <property type="entry name" value="GLUTAREDOXIN"/>
    <property type="match status" value="1"/>
</dbReference>
<dbReference type="Gene3D" id="3.40.30.10">
    <property type="entry name" value="Glutaredoxin"/>
    <property type="match status" value="1"/>
</dbReference>
<dbReference type="InterPro" id="IPR011767">
    <property type="entry name" value="GLR_AS"/>
</dbReference>
<evidence type="ECO:0000313" key="3">
    <source>
        <dbReference type="Proteomes" id="UP001651880"/>
    </source>
</evidence>
<dbReference type="PANTHER" id="PTHR34386:SF1">
    <property type="entry name" value="GLUTAREDOXIN-LIKE PROTEIN NRDH"/>
    <property type="match status" value="1"/>
</dbReference>
<name>A0ABT1NGD8_9FIRM</name>
<comment type="caution">
    <text evidence="2">The sequence shown here is derived from an EMBL/GenBank/DDBJ whole genome shotgun (WGS) entry which is preliminary data.</text>
</comment>
<dbReference type="PROSITE" id="PS00195">
    <property type="entry name" value="GLUTAREDOXIN_1"/>
    <property type="match status" value="1"/>
</dbReference>
<dbReference type="Pfam" id="PF00462">
    <property type="entry name" value="Glutaredoxin"/>
    <property type="match status" value="1"/>
</dbReference>
<dbReference type="InterPro" id="IPR036249">
    <property type="entry name" value="Thioredoxin-like_sf"/>
</dbReference>
<dbReference type="InterPro" id="IPR051548">
    <property type="entry name" value="Grx-like_ET"/>
</dbReference>
<accession>A0ABT1NGD8</accession>